<dbReference type="Gene3D" id="3.40.50.11840">
    <property type="entry name" value="Diphthamide synthesis DPH1/DPH2 domain 1"/>
    <property type="match status" value="1"/>
</dbReference>
<organism evidence="1 2">
    <name type="scientific">Trapa incisa</name>
    <dbReference type="NCBI Taxonomy" id="236973"/>
    <lineage>
        <taxon>Eukaryota</taxon>
        <taxon>Viridiplantae</taxon>
        <taxon>Streptophyta</taxon>
        <taxon>Embryophyta</taxon>
        <taxon>Tracheophyta</taxon>
        <taxon>Spermatophyta</taxon>
        <taxon>Magnoliopsida</taxon>
        <taxon>eudicotyledons</taxon>
        <taxon>Gunneridae</taxon>
        <taxon>Pentapetalae</taxon>
        <taxon>rosids</taxon>
        <taxon>malvids</taxon>
        <taxon>Myrtales</taxon>
        <taxon>Lythraceae</taxon>
        <taxon>Trapa</taxon>
    </lineage>
</organism>
<dbReference type="EMBL" id="JAXIOK010000022">
    <property type="protein sequence ID" value="KAK4743992.1"/>
    <property type="molecule type" value="Genomic_DNA"/>
</dbReference>
<accession>A0AAN7JHW4</accession>
<dbReference type="PANTHER" id="PTHR10762:SF2">
    <property type="entry name" value="2-(3-AMINO-3-CARBOXYPROPYL)HISTIDINE SYNTHASE SUBUNIT 2"/>
    <property type="match status" value="1"/>
</dbReference>
<evidence type="ECO:0008006" key="3">
    <source>
        <dbReference type="Google" id="ProtNLM"/>
    </source>
</evidence>
<evidence type="ECO:0000313" key="1">
    <source>
        <dbReference type="EMBL" id="KAK4743992.1"/>
    </source>
</evidence>
<dbReference type="SFLD" id="SFLDS00032">
    <property type="entry name" value="Radical_SAM_3-amino-3-carboxyp"/>
    <property type="match status" value="1"/>
</dbReference>
<sequence>MECELESRFEVSRTTNYIHSRNFTRVALQFPDELLKYSTKVVSSLRNKLLSLKASNASEVKEDVRFFVMADTTFGSCCVDEVGASHISADCVIHYGHTCLSPTSSLPAFFVFGKSPMDISSCAKKIFNYASAASKPVLVLYGLEYAHIIMHLKEVMLEATSSSVSNIKLNFQVADVTCYTMNPSVNYENSCAALESYVDSFQDDDASASTSNKYRIGGLTWNLPQQRKMGEYLLFWIGDNNSAFENVVLTFNGCEIGELGSNFTFLTFTCVLLW</sequence>
<dbReference type="GO" id="GO:0090560">
    <property type="term" value="F:2-(3-amino-3-carboxypropyl)histidine synthase activity"/>
    <property type="evidence" value="ECO:0007669"/>
    <property type="project" value="InterPro"/>
</dbReference>
<dbReference type="InterPro" id="IPR016435">
    <property type="entry name" value="DPH1/DPH2"/>
</dbReference>
<comment type="caution">
    <text evidence="1">The sequence shown here is derived from an EMBL/GenBank/DDBJ whole genome shotgun (WGS) entry which is preliminary data.</text>
</comment>
<dbReference type="NCBIfam" id="TIGR00322">
    <property type="entry name" value="diphth2_R"/>
    <property type="match status" value="1"/>
</dbReference>
<name>A0AAN7JHW4_9MYRT</name>
<dbReference type="AlphaFoldDB" id="A0AAN7JHW4"/>
<dbReference type="GO" id="GO:0017183">
    <property type="term" value="P:protein histidyl modification to diphthamide"/>
    <property type="evidence" value="ECO:0007669"/>
    <property type="project" value="InterPro"/>
</dbReference>
<keyword evidence="2" id="KW-1185">Reference proteome</keyword>
<dbReference type="Proteomes" id="UP001345219">
    <property type="component" value="Chromosome 9"/>
</dbReference>
<gene>
    <name evidence="1" type="ORF">SAY87_010304</name>
</gene>
<proteinExistence type="predicted"/>
<protein>
    <recommendedName>
        <fullName evidence="3">2-(3-amino-3-carboxypropyl)histidine synthase subunit 2</fullName>
    </recommendedName>
</protein>
<dbReference type="Pfam" id="PF01866">
    <property type="entry name" value="Diphthamide_syn"/>
    <property type="match status" value="1"/>
</dbReference>
<reference evidence="1 2" key="1">
    <citation type="journal article" date="2023" name="Hortic Res">
        <title>Pangenome of water caltrop reveals structural variations and asymmetric subgenome divergence after allopolyploidization.</title>
        <authorList>
            <person name="Zhang X."/>
            <person name="Chen Y."/>
            <person name="Wang L."/>
            <person name="Yuan Y."/>
            <person name="Fang M."/>
            <person name="Shi L."/>
            <person name="Lu R."/>
            <person name="Comes H.P."/>
            <person name="Ma Y."/>
            <person name="Chen Y."/>
            <person name="Huang G."/>
            <person name="Zhou Y."/>
            <person name="Zheng Z."/>
            <person name="Qiu Y."/>
        </authorList>
    </citation>
    <scope>NUCLEOTIDE SEQUENCE [LARGE SCALE GENOMIC DNA]</scope>
    <source>
        <tissue evidence="1">Roots</tissue>
    </source>
</reference>
<dbReference type="PANTHER" id="PTHR10762">
    <property type="entry name" value="DIPHTHAMIDE BIOSYNTHESIS PROTEIN"/>
    <property type="match status" value="1"/>
</dbReference>
<dbReference type="InterPro" id="IPR042263">
    <property type="entry name" value="DPH1/DPH2_1"/>
</dbReference>
<evidence type="ECO:0000313" key="2">
    <source>
        <dbReference type="Proteomes" id="UP001345219"/>
    </source>
</evidence>